<evidence type="ECO:0000313" key="8">
    <source>
        <dbReference type="EMBL" id="GAG18418.1"/>
    </source>
</evidence>
<keyword evidence="2" id="KW-0489">Methyltransferase</keyword>
<keyword evidence="3" id="KW-0808">Transferase</keyword>
<dbReference type="Gene3D" id="3.30.56.70">
    <property type="entry name" value="N2,N2-dimethylguanosine tRNA methyltransferase, C-terminal domain"/>
    <property type="match status" value="1"/>
</dbReference>
<dbReference type="InterPro" id="IPR042296">
    <property type="entry name" value="tRNA_met_Trm1_C"/>
</dbReference>
<accession>X0W179</accession>
<dbReference type="PANTHER" id="PTHR10631">
    <property type="entry name" value="N 2 ,N 2 -DIMETHYLGUANOSINE TRNA METHYLTRANSFERASE"/>
    <property type="match status" value="1"/>
</dbReference>
<evidence type="ECO:0000256" key="5">
    <source>
        <dbReference type="ARBA" id="ARBA00022694"/>
    </source>
</evidence>
<dbReference type="SUPFAM" id="SSF53335">
    <property type="entry name" value="S-adenosyl-L-methionine-dependent methyltransferases"/>
    <property type="match status" value="1"/>
</dbReference>
<name>X0W179_9ZZZZ</name>
<dbReference type="PROSITE" id="PS51626">
    <property type="entry name" value="SAM_MT_TRM1"/>
    <property type="match status" value="1"/>
</dbReference>
<sequence length="160" mass="18363">GIYNKGIKPLICYSTDHYFRIYVQITNGTTKANDSMKKYSVIKSNELIGTQTTKKDIGPMWIGALQDKRVIQELRTILFEKQIKTKNKSWILLDLLEEEADAPNFFYTADGLASDLKKSPPKMKIIFEKLKNNGYNVFRTHFSPTGFKTNSPITEIKSVF</sequence>
<keyword evidence="6" id="KW-0694">RNA-binding</keyword>
<evidence type="ECO:0000256" key="1">
    <source>
        <dbReference type="ARBA" id="ARBA00022555"/>
    </source>
</evidence>
<dbReference type="GO" id="GO:0160104">
    <property type="term" value="F:tRNA (guanine(26)-N2)-dimethyltransferase activity"/>
    <property type="evidence" value="ECO:0007669"/>
    <property type="project" value="UniProtKB-EC"/>
</dbReference>
<keyword evidence="4" id="KW-0949">S-adenosyl-L-methionine</keyword>
<dbReference type="Gene3D" id="3.40.50.150">
    <property type="entry name" value="Vaccinia Virus protein VP39"/>
    <property type="match status" value="1"/>
</dbReference>
<evidence type="ECO:0000256" key="2">
    <source>
        <dbReference type="ARBA" id="ARBA00022603"/>
    </source>
</evidence>
<proteinExistence type="predicted"/>
<gene>
    <name evidence="8" type="ORF">S01H1_52732</name>
</gene>
<evidence type="ECO:0000256" key="6">
    <source>
        <dbReference type="ARBA" id="ARBA00022884"/>
    </source>
</evidence>
<comment type="caution">
    <text evidence="8">The sequence shown here is derived from an EMBL/GenBank/DDBJ whole genome shotgun (WGS) entry which is preliminary data.</text>
</comment>
<evidence type="ECO:0000256" key="3">
    <source>
        <dbReference type="ARBA" id="ARBA00022679"/>
    </source>
</evidence>
<dbReference type="GO" id="GO:0002940">
    <property type="term" value="P:tRNA N2-guanine methylation"/>
    <property type="evidence" value="ECO:0007669"/>
    <property type="project" value="TreeGrafter"/>
</dbReference>
<dbReference type="AlphaFoldDB" id="X0W179"/>
<feature type="non-terminal residue" evidence="8">
    <location>
        <position position="1"/>
    </location>
</feature>
<reference evidence="8" key="1">
    <citation type="journal article" date="2014" name="Front. Microbiol.">
        <title>High frequency of phylogenetically diverse reductive dehalogenase-homologous genes in deep subseafloor sedimentary metagenomes.</title>
        <authorList>
            <person name="Kawai M."/>
            <person name="Futagami T."/>
            <person name="Toyoda A."/>
            <person name="Takaki Y."/>
            <person name="Nishi S."/>
            <person name="Hori S."/>
            <person name="Arai W."/>
            <person name="Tsubouchi T."/>
            <person name="Morono Y."/>
            <person name="Uchiyama I."/>
            <person name="Ito T."/>
            <person name="Fujiyama A."/>
            <person name="Inagaki F."/>
            <person name="Takami H."/>
        </authorList>
    </citation>
    <scope>NUCLEOTIDE SEQUENCE</scope>
    <source>
        <strain evidence="8">Expedition CK06-06</strain>
    </source>
</reference>
<dbReference type="InterPro" id="IPR002905">
    <property type="entry name" value="Trm1"/>
</dbReference>
<protein>
    <recommendedName>
        <fullName evidence="7">tRNA (guanine(26)-N(2))-dimethyltransferase</fullName>
        <ecNumber evidence="7">2.1.1.216</ecNumber>
    </recommendedName>
</protein>
<keyword evidence="1" id="KW-0820">tRNA-binding</keyword>
<organism evidence="8">
    <name type="scientific">marine sediment metagenome</name>
    <dbReference type="NCBI Taxonomy" id="412755"/>
    <lineage>
        <taxon>unclassified sequences</taxon>
        <taxon>metagenomes</taxon>
        <taxon>ecological metagenomes</taxon>
    </lineage>
</organism>
<evidence type="ECO:0000256" key="4">
    <source>
        <dbReference type="ARBA" id="ARBA00022691"/>
    </source>
</evidence>
<dbReference type="PANTHER" id="PTHR10631:SF3">
    <property type="entry name" value="TRNA (GUANINE(26)-N(2))-DIMETHYLTRANSFERASE"/>
    <property type="match status" value="1"/>
</dbReference>
<keyword evidence="5" id="KW-0819">tRNA processing</keyword>
<evidence type="ECO:0000256" key="7">
    <source>
        <dbReference type="ARBA" id="ARBA00039099"/>
    </source>
</evidence>
<dbReference type="GO" id="GO:0000049">
    <property type="term" value="F:tRNA binding"/>
    <property type="evidence" value="ECO:0007669"/>
    <property type="project" value="UniProtKB-KW"/>
</dbReference>
<dbReference type="InterPro" id="IPR029063">
    <property type="entry name" value="SAM-dependent_MTases_sf"/>
</dbReference>
<dbReference type="FunFam" id="3.30.56.70:FF:000001">
    <property type="entry name" value="tRNA (guanine(26)-N(2))-dimethyltransferase"/>
    <property type="match status" value="1"/>
</dbReference>
<dbReference type="Pfam" id="PF02005">
    <property type="entry name" value="TRM"/>
    <property type="match status" value="1"/>
</dbReference>
<dbReference type="EMBL" id="BARS01034101">
    <property type="protein sequence ID" value="GAG18418.1"/>
    <property type="molecule type" value="Genomic_DNA"/>
</dbReference>
<dbReference type="EC" id="2.1.1.216" evidence="7"/>